<feature type="transmembrane region" description="Helical" evidence="1">
    <location>
        <begin position="286"/>
        <end position="302"/>
    </location>
</feature>
<organism evidence="2 3">
    <name type="scientific">Belliella pelovolcani</name>
    <dbReference type="NCBI Taxonomy" id="529505"/>
    <lineage>
        <taxon>Bacteria</taxon>
        <taxon>Pseudomonadati</taxon>
        <taxon>Bacteroidota</taxon>
        <taxon>Cytophagia</taxon>
        <taxon>Cytophagales</taxon>
        <taxon>Cyclobacteriaceae</taxon>
        <taxon>Belliella</taxon>
    </lineage>
</organism>
<feature type="transmembrane region" description="Helical" evidence="1">
    <location>
        <begin position="83"/>
        <end position="104"/>
    </location>
</feature>
<protein>
    <recommendedName>
        <fullName evidence="4">Dolichyl-phosphate-mannose-protein mannosyltransferase</fullName>
    </recommendedName>
</protein>
<evidence type="ECO:0000256" key="1">
    <source>
        <dbReference type="SAM" id="Phobius"/>
    </source>
</evidence>
<feature type="transmembrane region" description="Helical" evidence="1">
    <location>
        <begin position="244"/>
        <end position="274"/>
    </location>
</feature>
<dbReference type="EMBL" id="FTOP01000001">
    <property type="protein sequence ID" value="SIS54199.1"/>
    <property type="molecule type" value="Genomic_DNA"/>
</dbReference>
<feature type="transmembrane region" description="Helical" evidence="1">
    <location>
        <begin position="335"/>
        <end position="355"/>
    </location>
</feature>
<evidence type="ECO:0000313" key="2">
    <source>
        <dbReference type="EMBL" id="SIS54199.1"/>
    </source>
</evidence>
<keyword evidence="1" id="KW-0812">Transmembrane</keyword>
<feature type="transmembrane region" description="Helical" evidence="1">
    <location>
        <begin position="308"/>
        <end position="328"/>
    </location>
</feature>
<keyword evidence="1" id="KW-1133">Transmembrane helix</keyword>
<sequence>MLRFFKINDPFRLIGILVLLLVYSGIYYFILQAPMIQPELIWMLAGERLSEGLHMYKDIVDDTGPLSVGTYWIIHLIFGRSLFIYKFLAAILIVFQVIYINALFIRYKSFEENTYIPAVVMLVLFHLSFDLLTLSPSLMGGTFLIMALGQLFSQTVLQKEGSDSVLLVGMFGGIAVLFHFPLIVFLPFLIVAGITISGFTFRQFILSLFGYFLPIFLCALYYFWIDSLPEFVLEYLFATRIVDVYAHVSLFYILIAFALPLVLAMIGYFVGLLFKMITVNQQKQRQLIFLYLIFALFSILLTNRQTPYQFLIILPALTYFITQIFIYLSNKRALAIFSVLLFVGVPIAGYSWLILGLQTEQLSTYIVETNSEHEISKGKSIVVLGDDIAYYKHASLATSYLNHKLSARILTDFDDYADMASVYQQFLIEKPELVIDQEGLFANLLVRIPLLAEIYQEKDTGVYYLKK</sequence>
<gene>
    <name evidence="2" type="ORF">SAMN05421761_101317</name>
</gene>
<keyword evidence="3" id="KW-1185">Reference proteome</keyword>
<dbReference type="OrthoDB" id="981402at2"/>
<feature type="transmembrane region" description="Helical" evidence="1">
    <location>
        <begin position="165"/>
        <end position="192"/>
    </location>
</feature>
<feature type="transmembrane region" description="Helical" evidence="1">
    <location>
        <begin position="12"/>
        <end position="30"/>
    </location>
</feature>
<dbReference type="STRING" id="529505.SAMN05421761_101317"/>
<dbReference type="AlphaFoldDB" id="A0A1N7JXY0"/>
<proteinExistence type="predicted"/>
<dbReference type="Proteomes" id="UP000186026">
    <property type="component" value="Unassembled WGS sequence"/>
</dbReference>
<feature type="transmembrane region" description="Helical" evidence="1">
    <location>
        <begin position="204"/>
        <end position="224"/>
    </location>
</feature>
<accession>A0A1N7JXY0</accession>
<reference evidence="3" key="1">
    <citation type="submission" date="2017-01" db="EMBL/GenBank/DDBJ databases">
        <authorList>
            <person name="Varghese N."/>
            <person name="Submissions S."/>
        </authorList>
    </citation>
    <scope>NUCLEOTIDE SEQUENCE [LARGE SCALE GENOMIC DNA]</scope>
    <source>
        <strain evidence="3">DSM 46698</strain>
    </source>
</reference>
<evidence type="ECO:0000313" key="3">
    <source>
        <dbReference type="Proteomes" id="UP000186026"/>
    </source>
</evidence>
<keyword evidence="1" id="KW-0472">Membrane</keyword>
<feature type="transmembrane region" description="Helical" evidence="1">
    <location>
        <begin position="116"/>
        <end position="145"/>
    </location>
</feature>
<name>A0A1N7JXY0_9BACT</name>
<evidence type="ECO:0008006" key="4">
    <source>
        <dbReference type="Google" id="ProtNLM"/>
    </source>
</evidence>